<organism evidence="1 2">
    <name type="scientific">Tunturiibacter lichenicola</name>
    <dbReference type="NCBI Taxonomy" id="2051959"/>
    <lineage>
        <taxon>Bacteria</taxon>
        <taxon>Pseudomonadati</taxon>
        <taxon>Acidobacteriota</taxon>
        <taxon>Terriglobia</taxon>
        <taxon>Terriglobales</taxon>
        <taxon>Acidobacteriaceae</taxon>
        <taxon>Tunturiibacter</taxon>
    </lineage>
</organism>
<dbReference type="Proteomes" id="UP000564385">
    <property type="component" value="Unassembled WGS sequence"/>
</dbReference>
<gene>
    <name evidence="1" type="ORF">HDF08_000627</name>
</gene>
<reference evidence="1 2" key="1">
    <citation type="submission" date="2020-07" db="EMBL/GenBank/DDBJ databases">
        <title>Genomic Encyclopedia of Type Strains, Phase IV (KMG-V): Genome sequencing to study the core and pangenomes of soil and plant-associated prokaryotes.</title>
        <authorList>
            <person name="Whitman W."/>
        </authorList>
    </citation>
    <scope>NUCLEOTIDE SEQUENCE [LARGE SCALE GENOMIC DNA]</scope>
    <source>
        <strain evidence="1 2">M8UP22</strain>
    </source>
</reference>
<protein>
    <submittedName>
        <fullName evidence="1">Uncharacterized protein</fullName>
    </submittedName>
</protein>
<evidence type="ECO:0000313" key="2">
    <source>
        <dbReference type="Proteomes" id="UP000564385"/>
    </source>
</evidence>
<name>A0A852VA49_9BACT</name>
<dbReference type="EMBL" id="JACCCU010000001">
    <property type="protein sequence ID" value="NYF88560.1"/>
    <property type="molecule type" value="Genomic_DNA"/>
</dbReference>
<evidence type="ECO:0000313" key="1">
    <source>
        <dbReference type="EMBL" id="NYF88560.1"/>
    </source>
</evidence>
<dbReference type="AlphaFoldDB" id="A0A852VA49"/>
<sequence>MDWASDSLYNKAKLFAQRAHNEPVNSALFAFWMSLSLELLARSALSHVHPVLLADPKEPDNLQYAFGIVPKGIPKSIAAKALFARCSIFVKDFTDKMSGHCLIVADRRNSELHTGAAAFEGIDNAKWLPASYEVIQVLLAHLGRDFRDFLGDHGEVALEAIKDRRDTLKKEVQDKLSAAKKAYEALSPEDKVARDGRAPAAIASWMHGTKLRRECPCPACKNVAVMGGETVSRSPVKIDEDDNVIRREVRVLPNRLRCAYCDLSLVSYQELKEADLGGIYTTAEEEDPIEFFGIEPEDYIDVEDVVRRYGEDMGADYQNE</sequence>
<comment type="caution">
    <text evidence="1">The sequence shown here is derived from an EMBL/GenBank/DDBJ whole genome shotgun (WGS) entry which is preliminary data.</text>
</comment>
<accession>A0A852VA49</accession>
<proteinExistence type="predicted"/>